<keyword evidence="2" id="KW-0732">Signal</keyword>
<proteinExistence type="predicted"/>
<dbReference type="InterPro" id="IPR001173">
    <property type="entry name" value="Glyco_trans_2-like"/>
</dbReference>
<dbReference type="PANTHER" id="PTHR22916:SF3">
    <property type="entry name" value="UDP-GLCNAC:BETAGAL BETA-1,3-N-ACETYLGLUCOSAMINYLTRANSFERASE-LIKE PROTEIN 1"/>
    <property type="match status" value="1"/>
</dbReference>
<feature type="chain" id="PRO_5030707269" description="Glycosyltransferase" evidence="2">
    <location>
        <begin position="37"/>
        <end position="836"/>
    </location>
</feature>
<protein>
    <recommendedName>
        <fullName evidence="7">Glycosyltransferase</fullName>
    </recommendedName>
</protein>
<dbReference type="Gene3D" id="3.40.50.2000">
    <property type="entry name" value="Glycogen Phosphorylase B"/>
    <property type="match status" value="2"/>
</dbReference>
<dbReference type="AlphaFoldDB" id="A0A7S1SYQ9"/>
<sequence length="836" mass="92665">MAPPQERGQCRTPSDQPWRCLITLLLAAHITTPVHAQLPPSRCPDDCSHHGKCVGGVCLCDATWSGRSCGERTEVELADSFPGLDAVLGPDAEKVASRRLRVCLVSTEVVGPVSNGGIGTAFTAMARSLTAVGHKVTILFTMGWVSMHGPFEEHVKAYAEEGITLEALWHAPVPRGRPTAVPRHMSESFEVLRYLQSNSFDIVHFHDYQGAGYYPMLARRQGLALRNTTTVIGLHGPTLWAKVLGNQETIDKIGDLEMDWMERKSRAMADYVVSPSAYLLRWMHENEWPASVTDKPNVPRVFVQPNILPLSDRSPTGVPLPQRDFLVRELVFFGRLETRKGIIIFCDAIEQLLDPSREPHVRLGAGGLEQVTFMGRGAMVLGKFGVTYVQERAQNWPIKWKIISRLGPVEAKAYLSEPGTNRLAVMPSRIENSPYTVYECAEKGVPFIATDVGGVADLIHPDDHAMALFQPSAEGLAAKVADALANGIRNARPRVAAAENEAIWMDWHSHIAADALAEQAAKAEERTTRELPFVTVIMTHFNRPTLCALAIESIENQDYPADKFELILVDDGSTAPEAKAFLDDVEPRLEERGWRVMRITNRYLGAARNTGFRQARGKYVLFMDDDNYAKPEEIATYVTAMEESGADVMTSFVDFFFSDDRPPPAGERPSYLFLGGSAEVGAYKNCFGDANSFVRVSSFRQIGGYTEDYGVGFEDWEMYANASLRGFQVDVIPAALYHYRFTPNSMQKSTDYFRNRRRSLRPYLNSLPQELHQLLLNAVLPRRNDGAVGKPSGLAAEGESRFPGVTNREGDVVESEIFRDPTQPNAALNPNAFGVA</sequence>
<gene>
    <name evidence="6" type="ORF">TCHU04912_LOCUS15218</name>
</gene>
<dbReference type="SUPFAM" id="SSF53756">
    <property type="entry name" value="UDP-Glycosyltransferase/glycogen phosphorylase"/>
    <property type="match status" value="1"/>
</dbReference>
<accession>A0A7S1SYQ9</accession>
<evidence type="ECO:0000259" key="5">
    <source>
        <dbReference type="Pfam" id="PF13579"/>
    </source>
</evidence>
<dbReference type="Pfam" id="PF13579">
    <property type="entry name" value="Glyco_trans_4_4"/>
    <property type="match status" value="1"/>
</dbReference>
<dbReference type="CDD" id="cd03801">
    <property type="entry name" value="GT4_PimA-like"/>
    <property type="match status" value="1"/>
</dbReference>
<feature type="signal peptide" evidence="2">
    <location>
        <begin position="1"/>
        <end position="36"/>
    </location>
</feature>
<name>A0A7S1SYQ9_9CHLO</name>
<dbReference type="InterPro" id="IPR029044">
    <property type="entry name" value="Nucleotide-diphossugar_trans"/>
</dbReference>
<dbReference type="GO" id="GO:0016758">
    <property type="term" value="F:hexosyltransferase activity"/>
    <property type="evidence" value="ECO:0007669"/>
    <property type="project" value="UniProtKB-ARBA"/>
</dbReference>
<reference evidence="6" key="1">
    <citation type="submission" date="2021-01" db="EMBL/GenBank/DDBJ databases">
        <authorList>
            <person name="Corre E."/>
            <person name="Pelletier E."/>
            <person name="Niang G."/>
            <person name="Scheremetjew M."/>
            <person name="Finn R."/>
            <person name="Kale V."/>
            <person name="Holt S."/>
            <person name="Cochrane G."/>
            <person name="Meng A."/>
            <person name="Brown T."/>
            <person name="Cohen L."/>
        </authorList>
    </citation>
    <scope>NUCLEOTIDE SEQUENCE</scope>
    <source>
        <strain evidence="6">PLY429</strain>
    </source>
</reference>
<evidence type="ECO:0000256" key="1">
    <source>
        <dbReference type="ARBA" id="ARBA00023157"/>
    </source>
</evidence>
<dbReference type="EMBL" id="HBGG01029349">
    <property type="protein sequence ID" value="CAD9212979.1"/>
    <property type="molecule type" value="Transcribed_RNA"/>
</dbReference>
<dbReference type="Gene3D" id="2.10.25.10">
    <property type="entry name" value="Laminin"/>
    <property type="match status" value="1"/>
</dbReference>
<dbReference type="Pfam" id="PF00535">
    <property type="entry name" value="Glycos_transf_2"/>
    <property type="match status" value="1"/>
</dbReference>
<feature type="domain" description="Glycosyltransferase 2-like" evidence="3">
    <location>
        <begin position="535"/>
        <end position="699"/>
    </location>
</feature>
<evidence type="ECO:0000256" key="2">
    <source>
        <dbReference type="SAM" id="SignalP"/>
    </source>
</evidence>
<keyword evidence="1" id="KW-1015">Disulfide bond</keyword>
<dbReference type="CDD" id="cd00761">
    <property type="entry name" value="Glyco_tranf_GTA_type"/>
    <property type="match status" value="1"/>
</dbReference>
<evidence type="ECO:0000313" key="6">
    <source>
        <dbReference type="EMBL" id="CAD9212979.1"/>
    </source>
</evidence>
<dbReference type="Pfam" id="PF07974">
    <property type="entry name" value="EGF_2"/>
    <property type="match status" value="1"/>
</dbReference>
<dbReference type="InterPro" id="IPR013111">
    <property type="entry name" value="EGF_extracell"/>
</dbReference>
<organism evidence="6">
    <name type="scientific">Tetraselmis chuii</name>
    <dbReference type="NCBI Taxonomy" id="63592"/>
    <lineage>
        <taxon>Eukaryota</taxon>
        <taxon>Viridiplantae</taxon>
        <taxon>Chlorophyta</taxon>
        <taxon>core chlorophytes</taxon>
        <taxon>Chlorodendrophyceae</taxon>
        <taxon>Chlorodendrales</taxon>
        <taxon>Chlorodendraceae</taxon>
        <taxon>Tetraselmis</taxon>
    </lineage>
</organism>
<evidence type="ECO:0000259" key="3">
    <source>
        <dbReference type="Pfam" id="PF00535"/>
    </source>
</evidence>
<evidence type="ECO:0008006" key="7">
    <source>
        <dbReference type="Google" id="ProtNLM"/>
    </source>
</evidence>
<dbReference type="InterPro" id="IPR028098">
    <property type="entry name" value="Glyco_trans_4-like_N"/>
</dbReference>
<dbReference type="SUPFAM" id="SSF53448">
    <property type="entry name" value="Nucleotide-diphospho-sugar transferases"/>
    <property type="match status" value="1"/>
</dbReference>
<feature type="domain" description="Glycosyltransferase subfamily 4-like N-terminal" evidence="5">
    <location>
        <begin position="116"/>
        <end position="290"/>
    </location>
</feature>
<feature type="domain" description="Epidermal growth factor-like" evidence="4">
    <location>
        <begin position="43"/>
        <end position="69"/>
    </location>
</feature>
<dbReference type="PANTHER" id="PTHR22916">
    <property type="entry name" value="GLYCOSYLTRANSFERASE"/>
    <property type="match status" value="1"/>
</dbReference>
<dbReference type="Gene3D" id="3.90.550.10">
    <property type="entry name" value="Spore Coat Polysaccharide Biosynthesis Protein SpsA, Chain A"/>
    <property type="match status" value="1"/>
</dbReference>
<dbReference type="Pfam" id="PF13692">
    <property type="entry name" value="Glyco_trans_1_4"/>
    <property type="match status" value="1"/>
</dbReference>
<evidence type="ECO:0000259" key="4">
    <source>
        <dbReference type="Pfam" id="PF07974"/>
    </source>
</evidence>